<sequence length="105" mass="12153">MRHNLRPKSKYGAKPTVVDGIRFDSKKEANYYLQLKARVKAGEVLTFLRQVPFHLPGKTKYAVDFLEFHADGSVHFVDVKGMITPTYKIKKRQVEELYPVTIEEV</sequence>
<proteinExistence type="predicted"/>
<dbReference type="RefSeq" id="WP_136864157.1">
    <property type="nucleotide sequence ID" value="NZ_SWCJ01000012.1"/>
</dbReference>
<dbReference type="AlphaFoldDB" id="A0A4U1BLX8"/>
<dbReference type="EMBL" id="SWCJ01000012">
    <property type="protein sequence ID" value="TKB53290.1"/>
    <property type="molecule type" value="Genomic_DNA"/>
</dbReference>
<keyword evidence="2" id="KW-1185">Reference proteome</keyword>
<protein>
    <submittedName>
        <fullName evidence="1">DUF1064 domain-containing protein</fullName>
    </submittedName>
</protein>
<evidence type="ECO:0000313" key="2">
    <source>
        <dbReference type="Proteomes" id="UP000305675"/>
    </source>
</evidence>
<dbReference type="Pfam" id="PF06356">
    <property type="entry name" value="DUF1064"/>
    <property type="match status" value="1"/>
</dbReference>
<dbReference type="InterPro" id="IPR009414">
    <property type="entry name" value="DUF1064"/>
</dbReference>
<dbReference type="OrthoDB" id="7562115at2"/>
<reference evidence="1 2" key="1">
    <citation type="submission" date="2019-04" db="EMBL/GenBank/DDBJ databases">
        <authorList>
            <person name="Hwang J.C."/>
        </authorList>
    </citation>
    <scope>NUCLEOTIDE SEQUENCE [LARGE SCALE GENOMIC DNA]</scope>
    <source>
        <strain evidence="1 2">IMCC35002</strain>
    </source>
</reference>
<organism evidence="1 2">
    <name type="scientific">Ferrimonas aestuarii</name>
    <dbReference type="NCBI Taxonomy" id="2569539"/>
    <lineage>
        <taxon>Bacteria</taxon>
        <taxon>Pseudomonadati</taxon>
        <taxon>Pseudomonadota</taxon>
        <taxon>Gammaproteobacteria</taxon>
        <taxon>Alteromonadales</taxon>
        <taxon>Ferrimonadaceae</taxon>
        <taxon>Ferrimonas</taxon>
    </lineage>
</organism>
<accession>A0A4U1BLX8</accession>
<gene>
    <name evidence="1" type="ORF">FCL42_14555</name>
</gene>
<evidence type="ECO:0000313" key="1">
    <source>
        <dbReference type="EMBL" id="TKB53290.1"/>
    </source>
</evidence>
<name>A0A4U1BLX8_9GAMM</name>
<comment type="caution">
    <text evidence="1">The sequence shown here is derived from an EMBL/GenBank/DDBJ whole genome shotgun (WGS) entry which is preliminary data.</text>
</comment>
<dbReference type="Proteomes" id="UP000305675">
    <property type="component" value="Unassembled WGS sequence"/>
</dbReference>